<organism evidence="1 2">
    <name type="scientific">Iodidimonas muriae</name>
    <dbReference type="NCBI Taxonomy" id="261467"/>
    <lineage>
        <taxon>Bacteria</taxon>
        <taxon>Pseudomonadati</taxon>
        <taxon>Pseudomonadota</taxon>
        <taxon>Alphaproteobacteria</taxon>
        <taxon>Iodidimonadales</taxon>
        <taxon>Iodidimonadaceae</taxon>
        <taxon>Iodidimonas</taxon>
    </lineage>
</organism>
<comment type="caution">
    <text evidence="1">The sequence shown here is derived from an EMBL/GenBank/DDBJ whole genome shotgun (WGS) entry which is preliminary data.</text>
</comment>
<sequence>MGVLCRARDGRLTAASLRVVQKDAHKEGVGRGHGNDIRYGEIARSSFGILGANGVQIIERT</sequence>
<dbReference type="Proteomes" id="UP000602381">
    <property type="component" value="Unassembled WGS sequence"/>
</dbReference>
<dbReference type="EMBL" id="BMOV01000009">
    <property type="protein sequence ID" value="GGO15414.1"/>
    <property type="molecule type" value="Genomic_DNA"/>
</dbReference>
<reference evidence="2" key="1">
    <citation type="journal article" date="2019" name="Int. J. Syst. Evol. Microbiol.">
        <title>The Global Catalogue of Microorganisms (GCM) 10K type strain sequencing project: providing services to taxonomists for standard genome sequencing and annotation.</title>
        <authorList>
            <consortium name="The Broad Institute Genomics Platform"/>
            <consortium name="The Broad Institute Genome Sequencing Center for Infectious Disease"/>
            <person name="Wu L."/>
            <person name="Ma J."/>
        </authorList>
    </citation>
    <scope>NUCLEOTIDE SEQUENCE [LARGE SCALE GENOMIC DNA]</scope>
    <source>
        <strain evidence="2">JCM 17843</strain>
    </source>
</reference>
<gene>
    <name evidence="1" type="ORF">GCM10007972_23520</name>
</gene>
<proteinExistence type="predicted"/>
<accession>A0ABQ2LH85</accession>
<evidence type="ECO:0000313" key="1">
    <source>
        <dbReference type="EMBL" id="GGO15414.1"/>
    </source>
</evidence>
<keyword evidence="2" id="KW-1185">Reference proteome</keyword>
<protein>
    <submittedName>
        <fullName evidence="1">Uncharacterized protein</fullName>
    </submittedName>
</protein>
<name>A0ABQ2LH85_9PROT</name>
<evidence type="ECO:0000313" key="2">
    <source>
        <dbReference type="Proteomes" id="UP000602381"/>
    </source>
</evidence>